<organism evidence="1 2">
    <name type="scientific">Agathobacter rectalis</name>
    <dbReference type="NCBI Taxonomy" id="39491"/>
    <lineage>
        <taxon>Bacteria</taxon>
        <taxon>Bacillati</taxon>
        <taxon>Bacillota</taxon>
        <taxon>Clostridia</taxon>
        <taxon>Lachnospirales</taxon>
        <taxon>Lachnospiraceae</taxon>
        <taxon>Agathobacter</taxon>
    </lineage>
</organism>
<accession>A0A173QTW2</accession>
<evidence type="ECO:0000313" key="2">
    <source>
        <dbReference type="Proteomes" id="UP000095673"/>
    </source>
</evidence>
<dbReference type="Proteomes" id="UP000095673">
    <property type="component" value="Unassembled WGS sequence"/>
</dbReference>
<dbReference type="EMBL" id="CYXM01000001">
    <property type="protein sequence ID" value="CUM69042.1"/>
    <property type="molecule type" value="Genomic_DNA"/>
</dbReference>
<proteinExistence type="predicted"/>
<name>A0A173QTW2_9FIRM</name>
<gene>
    <name evidence="1" type="ORF">ERS852580_00055</name>
</gene>
<dbReference type="AlphaFoldDB" id="A0A173QTW2"/>
<sequence>MANKMCIYLRSIENKADYSKWDKLPCFFEVSL</sequence>
<protein>
    <submittedName>
        <fullName evidence="1">Uncharacterized protein</fullName>
    </submittedName>
</protein>
<reference evidence="1 2" key="1">
    <citation type="submission" date="2015-09" db="EMBL/GenBank/DDBJ databases">
        <authorList>
            <consortium name="Pathogen Informatics"/>
        </authorList>
    </citation>
    <scope>NUCLEOTIDE SEQUENCE [LARGE SCALE GENOMIC DNA]</scope>
    <source>
        <strain evidence="1 2">2789STDY5834968</strain>
    </source>
</reference>
<evidence type="ECO:0000313" key="1">
    <source>
        <dbReference type="EMBL" id="CUM69042.1"/>
    </source>
</evidence>